<gene>
    <name evidence="1" type="ORF">RPERSI_LOCUS12285</name>
</gene>
<proteinExistence type="predicted"/>
<comment type="caution">
    <text evidence="1">The sequence shown here is derived from an EMBL/GenBank/DDBJ whole genome shotgun (WGS) entry which is preliminary data.</text>
</comment>
<protein>
    <submittedName>
        <fullName evidence="1">5014_t:CDS:1</fullName>
    </submittedName>
</protein>
<dbReference type="Proteomes" id="UP000789920">
    <property type="component" value="Unassembled WGS sequence"/>
</dbReference>
<reference evidence="1" key="1">
    <citation type="submission" date="2021-06" db="EMBL/GenBank/DDBJ databases">
        <authorList>
            <person name="Kallberg Y."/>
            <person name="Tangrot J."/>
            <person name="Rosling A."/>
        </authorList>
    </citation>
    <scope>NUCLEOTIDE SEQUENCE</scope>
    <source>
        <strain evidence="1">MA461A</strain>
    </source>
</reference>
<evidence type="ECO:0000313" key="1">
    <source>
        <dbReference type="EMBL" id="CAG8732318.1"/>
    </source>
</evidence>
<keyword evidence="2" id="KW-1185">Reference proteome</keyword>
<feature type="non-terminal residue" evidence="1">
    <location>
        <position position="1"/>
    </location>
</feature>
<organism evidence="1 2">
    <name type="scientific">Racocetra persica</name>
    <dbReference type="NCBI Taxonomy" id="160502"/>
    <lineage>
        <taxon>Eukaryota</taxon>
        <taxon>Fungi</taxon>
        <taxon>Fungi incertae sedis</taxon>
        <taxon>Mucoromycota</taxon>
        <taxon>Glomeromycotina</taxon>
        <taxon>Glomeromycetes</taxon>
        <taxon>Diversisporales</taxon>
        <taxon>Gigasporaceae</taxon>
        <taxon>Racocetra</taxon>
    </lineage>
</organism>
<sequence>DKPSITNRKIISKSPLQGLNTGQTPSDDSKDHLIAQIVEMGFSAAEAETALAATDSREDIQSAIEILFQQREAEDQLHKKQIDKRDTFKNKQDLGLGKRRTNTLPHHEDDGDYDDDSEPRFTPRGRYSSKSSPFSVPKRNIYGKNTSDGESSDRSSSSTSSSFYQSKEKLINTASEFGLTALKKASALYKQSRDRVNKALVELQLQHDSEEEGTRRPKWLQENEFQESDDYSSEKHSNSRGGKANDNNREFQKIASSCDNTSSENIGNLNLNKFGTRNGDKYGRLEKFHDSYEDTTSSDEDQPVIDKDNFTPISSDFRKNDKVNRLSNFDLVDSKKSKPAVPSRSTKPNIDFNNSSYVSPARRRPHTSSSSKMVGDISTHGTPKIIPTPRPTVHVSPEQIRNSESHKTKGNDAFKLGQFGEAEKSYSLAIDCLPSKHIQLVVLYNNRATAKSKNGDQRGCVEDCILALQLIGDYTLPPPPGVNVDLKAQYIKALIRRASAYESMEKYDNAKDDYQKLMNVDPNINKKVSDGLRRCQQAINMSTDGFEPVQKSSNVNGFDNDFVPFSSQTFTNPSTYTASSNTYTAQLNKFGFIDPTMVKPATSNLTIETTVDPNNPAVVKLRNQTRQQEFEDAEKLRCKDQVDQKLIQWKGGKETNLRALISSLDTVLWEGLGWKTIGLYELVTPAQVKIKYMKAIGKVHPDKLSSSATIEQKLVANGVFSTLNNAWDAFRTHNNI</sequence>
<dbReference type="EMBL" id="CAJVQC010026172">
    <property type="protein sequence ID" value="CAG8732318.1"/>
    <property type="molecule type" value="Genomic_DNA"/>
</dbReference>
<accession>A0ACA9Q6H8</accession>
<evidence type="ECO:0000313" key="2">
    <source>
        <dbReference type="Proteomes" id="UP000789920"/>
    </source>
</evidence>
<name>A0ACA9Q6H8_9GLOM</name>